<dbReference type="PROSITE" id="PS50850">
    <property type="entry name" value="MFS"/>
    <property type="match status" value="1"/>
</dbReference>
<keyword evidence="11" id="KW-1185">Reference proteome</keyword>
<gene>
    <name evidence="10" type="ORF">ACFSKK_21685</name>
</gene>
<proteinExistence type="inferred from homology"/>
<evidence type="ECO:0000256" key="4">
    <source>
        <dbReference type="ARBA" id="ARBA00022475"/>
    </source>
</evidence>
<feature type="transmembrane region" description="Helical" evidence="8">
    <location>
        <begin position="129"/>
        <end position="148"/>
    </location>
</feature>
<feature type="domain" description="Major facilitator superfamily (MFS) profile" evidence="9">
    <location>
        <begin position="6"/>
        <end position="373"/>
    </location>
</feature>
<dbReference type="Pfam" id="PF07690">
    <property type="entry name" value="MFS_1"/>
    <property type="match status" value="1"/>
</dbReference>
<dbReference type="Proteomes" id="UP001597318">
    <property type="component" value="Unassembled WGS sequence"/>
</dbReference>
<evidence type="ECO:0000256" key="3">
    <source>
        <dbReference type="ARBA" id="ARBA00022448"/>
    </source>
</evidence>
<dbReference type="PANTHER" id="PTHR43271:SF2">
    <property type="entry name" value="BLL2771 PROTEIN"/>
    <property type="match status" value="1"/>
</dbReference>
<evidence type="ECO:0000256" key="6">
    <source>
        <dbReference type="ARBA" id="ARBA00022989"/>
    </source>
</evidence>
<dbReference type="CDD" id="cd17324">
    <property type="entry name" value="MFS_NepI_like"/>
    <property type="match status" value="1"/>
</dbReference>
<feature type="transmembrane region" description="Helical" evidence="8">
    <location>
        <begin position="9"/>
        <end position="29"/>
    </location>
</feature>
<feature type="transmembrane region" description="Helical" evidence="8">
    <location>
        <begin position="288"/>
        <end position="312"/>
    </location>
</feature>
<name>A0ABW5C5B9_9BACI</name>
<evidence type="ECO:0000259" key="9">
    <source>
        <dbReference type="PROSITE" id="PS50850"/>
    </source>
</evidence>
<feature type="transmembrane region" description="Helical" evidence="8">
    <location>
        <begin position="263"/>
        <end position="282"/>
    </location>
</feature>
<sequence>MKDRIVELFFWFAAVCVASNIYLLIPIYTELAEGLSITYDEAVFSSTIFTFCYATGLLCFGPISASFSKRNVLFFGMIASFCLTLMITFSTSLTSFYLSRGLQGFVLGSFAPVAYAYCFDAFTVNRRTFIIAIINTGFLMAGIIGQLISSLTVNVLDWRAVFYFFGVCYLCLSLGAFYLLPDVLVQKKGKPVDTFTTGRLFQTPLILGLSITFITLMSFVSIYEEFAQYYVEQEKELFYSRCIALIGTPLSLFSSFWIKKYSLINILLTCIAIIISSFVLMILTKHLIIITILSLFFVSAVSIFIPSLITFIGELAGDKRPTAISLYSFTLLTGASIGPLVANLLSFQYVLLLFIVLFGIAFIFLLSYNKLTQNKIRD</sequence>
<keyword evidence="7 8" id="KW-0472">Membrane</keyword>
<dbReference type="InterPro" id="IPR036259">
    <property type="entry name" value="MFS_trans_sf"/>
</dbReference>
<dbReference type="PANTHER" id="PTHR43271">
    <property type="entry name" value="BLL2771 PROTEIN"/>
    <property type="match status" value="1"/>
</dbReference>
<organism evidence="10 11">
    <name type="scientific">Metabacillus endolithicus</name>
    <dbReference type="NCBI Taxonomy" id="1535204"/>
    <lineage>
        <taxon>Bacteria</taxon>
        <taxon>Bacillati</taxon>
        <taxon>Bacillota</taxon>
        <taxon>Bacilli</taxon>
        <taxon>Bacillales</taxon>
        <taxon>Bacillaceae</taxon>
        <taxon>Metabacillus</taxon>
    </lineage>
</organism>
<evidence type="ECO:0000256" key="8">
    <source>
        <dbReference type="SAM" id="Phobius"/>
    </source>
</evidence>
<feature type="transmembrane region" description="Helical" evidence="8">
    <location>
        <begin position="104"/>
        <end position="122"/>
    </location>
</feature>
<feature type="transmembrane region" description="Helical" evidence="8">
    <location>
        <begin position="238"/>
        <end position="258"/>
    </location>
</feature>
<reference evidence="11" key="1">
    <citation type="journal article" date="2019" name="Int. J. Syst. Evol. Microbiol.">
        <title>The Global Catalogue of Microorganisms (GCM) 10K type strain sequencing project: providing services to taxonomists for standard genome sequencing and annotation.</title>
        <authorList>
            <consortium name="The Broad Institute Genomics Platform"/>
            <consortium name="The Broad Institute Genome Sequencing Center for Infectious Disease"/>
            <person name="Wu L."/>
            <person name="Ma J."/>
        </authorList>
    </citation>
    <scope>NUCLEOTIDE SEQUENCE [LARGE SCALE GENOMIC DNA]</scope>
    <source>
        <strain evidence="11">CGMCC 1.15474</strain>
    </source>
</reference>
<evidence type="ECO:0000256" key="7">
    <source>
        <dbReference type="ARBA" id="ARBA00023136"/>
    </source>
</evidence>
<feature type="transmembrane region" description="Helical" evidence="8">
    <location>
        <begin position="348"/>
        <end position="368"/>
    </location>
</feature>
<evidence type="ECO:0000256" key="2">
    <source>
        <dbReference type="ARBA" id="ARBA00008335"/>
    </source>
</evidence>
<dbReference type="InterPro" id="IPR011701">
    <property type="entry name" value="MFS"/>
</dbReference>
<feature type="transmembrane region" description="Helical" evidence="8">
    <location>
        <begin position="200"/>
        <end position="223"/>
    </location>
</feature>
<dbReference type="InterPro" id="IPR020846">
    <property type="entry name" value="MFS_dom"/>
</dbReference>
<comment type="similarity">
    <text evidence="2">Belongs to the major facilitator superfamily.</text>
</comment>
<keyword evidence="5 8" id="KW-0812">Transmembrane</keyword>
<dbReference type="SUPFAM" id="SSF103473">
    <property type="entry name" value="MFS general substrate transporter"/>
    <property type="match status" value="1"/>
</dbReference>
<accession>A0ABW5C5B9</accession>
<dbReference type="EMBL" id="JBHUIK010000006">
    <property type="protein sequence ID" value="MFD2216291.1"/>
    <property type="molecule type" value="Genomic_DNA"/>
</dbReference>
<evidence type="ECO:0000313" key="11">
    <source>
        <dbReference type="Proteomes" id="UP001597318"/>
    </source>
</evidence>
<dbReference type="RefSeq" id="WP_379053172.1">
    <property type="nucleotide sequence ID" value="NZ_JBHUIK010000006.1"/>
</dbReference>
<keyword evidence="4" id="KW-1003">Cell membrane</keyword>
<evidence type="ECO:0000313" key="10">
    <source>
        <dbReference type="EMBL" id="MFD2216291.1"/>
    </source>
</evidence>
<feature type="transmembrane region" description="Helical" evidence="8">
    <location>
        <begin position="160"/>
        <end position="180"/>
    </location>
</feature>
<dbReference type="Gene3D" id="1.20.1250.20">
    <property type="entry name" value="MFS general substrate transporter like domains"/>
    <property type="match status" value="1"/>
</dbReference>
<keyword evidence="6 8" id="KW-1133">Transmembrane helix</keyword>
<comment type="subcellular location">
    <subcellularLocation>
        <location evidence="1">Cell membrane</location>
        <topology evidence="1">Multi-pass membrane protein</topology>
    </subcellularLocation>
</comment>
<feature type="transmembrane region" description="Helical" evidence="8">
    <location>
        <begin position="72"/>
        <end position="98"/>
    </location>
</feature>
<keyword evidence="3" id="KW-0813">Transport</keyword>
<feature type="transmembrane region" description="Helical" evidence="8">
    <location>
        <begin position="324"/>
        <end position="342"/>
    </location>
</feature>
<evidence type="ECO:0000256" key="5">
    <source>
        <dbReference type="ARBA" id="ARBA00022692"/>
    </source>
</evidence>
<comment type="caution">
    <text evidence="10">The sequence shown here is derived from an EMBL/GenBank/DDBJ whole genome shotgun (WGS) entry which is preliminary data.</text>
</comment>
<feature type="transmembrane region" description="Helical" evidence="8">
    <location>
        <begin position="41"/>
        <end position="60"/>
    </location>
</feature>
<evidence type="ECO:0000256" key="1">
    <source>
        <dbReference type="ARBA" id="ARBA00004651"/>
    </source>
</evidence>
<protein>
    <submittedName>
        <fullName evidence="10">MFS transporter</fullName>
    </submittedName>
</protein>